<dbReference type="AlphaFoldDB" id="A0A067MED0"/>
<name>A0A067MED0_BOTB1</name>
<sequence length="326" mass="36606">MATFSCQGGLTIGISEEALHFLDITVVHQENHIPYCRISLPEDIQELIENSLDKTPSQIWNDVLACYPNPIFSRKSVYQLWHSLARSRWTFDNDELLSAEKLLLALGNESQGRGNLEFNMVDLVVPKGFSAIAFSIPAMLEKWDGRICEVVIDSAWGTNRAGHEIFVLLGEAYGSGMPLGYILIKSIGRSKPDSKTSLLIQFLQHFRDQYRLDPKFTLSDKDFAEIGACQTVWPNAKHQLCFWHCLRAVRKRLAILRRQPGPYNSAKAKAEFSFIDADFLPLAQRLSSAPVSTHKIIVAPCQILICKLSENYTVLGTAPSYCNSPT</sequence>
<dbReference type="HOGENOM" id="CLU_044890_0_0_1"/>
<dbReference type="EMBL" id="KL198041">
    <property type="protein sequence ID" value="KDQ13879.1"/>
    <property type="molecule type" value="Genomic_DNA"/>
</dbReference>
<protein>
    <recommendedName>
        <fullName evidence="1">MULE transposase domain-containing protein</fullName>
    </recommendedName>
</protein>
<evidence type="ECO:0000259" key="1">
    <source>
        <dbReference type="Pfam" id="PF10551"/>
    </source>
</evidence>
<proteinExistence type="predicted"/>
<evidence type="ECO:0000313" key="2">
    <source>
        <dbReference type="EMBL" id="KDQ13879.1"/>
    </source>
</evidence>
<dbReference type="Pfam" id="PF10551">
    <property type="entry name" value="MULE"/>
    <property type="match status" value="1"/>
</dbReference>
<feature type="domain" description="MULE transposase" evidence="1">
    <location>
        <begin position="150"/>
        <end position="245"/>
    </location>
</feature>
<dbReference type="InParanoid" id="A0A067MED0"/>
<dbReference type="InterPro" id="IPR018289">
    <property type="entry name" value="MULE_transposase_dom"/>
</dbReference>
<organism evidence="2 3">
    <name type="scientific">Botryobasidium botryosum (strain FD-172 SS1)</name>
    <dbReference type="NCBI Taxonomy" id="930990"/>
    <lineage>
        <taxon>Eukaryota</taxon>
        <taxon>Fungi</taxon>
        <taxon>Dikarya</taxon>
        <taxon>Basidiomycota</taxon>
        <taxon>Agaricomycotina</taxon>
        <taxon>Agaricomycetes</taxon>
        <taxon>Cantharellales</taxon>
        <taxon>Botryobasidiaceae</taxon>
        <taxon>Botryobasidium</taxon>
    </lineage>
</organism>
<dbReference type="OrthoDB" id="2437251at2759"/>
<accession>A0A067MED0</accession>
<reference evidence="3" key="1">
    <citation type="journal article" date="2014" name="Proc. Natl. Acad. Sci. U.S.A.">
        <title>Extensive sampling of basidiomycete genomes demonstrates inadequacy of the white-rot/brown-rot paradigm for wood decay fungi.</title>
        <authorList>
            <person name="Riley R."/>
            <person name="Salamov A.A."/>
            <person name="Brown D.W."/>
            <person name="Nagy L.G."/>
            <person name="Floudas D."/>
            <person name="Held B.W."/>
            <person name="Levasseur A."/>
            <person name="Lombard V."/>
            <person name="Morin E."/>
            <person name="Otillar R."/>
            <person name="Lindquist E.A."/>
            <person name="Sun H."/>
            <person name="LaButti K.M."/>
            <person name="Schmutz J."/>
            <person name="Jabbour D."/>
            <person name="Luo H."/>
            <person name="Baker S.E."/>
            <person name="Pisabarro A.G."/>
            <person name="Walton J.D."/>
            <person name="Blanchette R.A."/>
            <person name="Henrissat B."/>
            <person name="Martin F."/>
            <person name="Cullen D."/>
            <person name="Hibbett D.S."/>
            <person name="Grigoriev I.V."/>
        </authorList>
    </citation>
    <scope>NUCLEOTIDE SEQUENCE [LARGE SCALE GENOMIC DNA]</scope>
    <source>
        <strain evidence="3">FD-172 SS1</strain>
    </source>
</reference>
<evidence type="ECO:0000313" key="3">
    <source>
        <dbReference type="Proteomes" id="UP000027195"/>
    </source>
</evidence>
<keyword evidence="3" id="KW-1185">Reference proteome</keyword>
<gene>
    <name evidence="2" type="ORF">BOTBODRAFT_111003</name>
</gene>
<dbReference type="Proteomes" id="UP000027195">
    <property type="component" value="Unassembled WGS sequence"/>
</dbReference>
<dbReference type="STRING" id="930990.A0A067MED0"/>